<name>A0A840RQ43_9BURK</name>
<dbReference type="PANTHER" id="PTHR43397:SF1">
    <property type="entry name" value="ERGOTHIONEINE BIOSYNTHESIS PROTEIN 1"/>
    <property type="match status" value="1"/>
</dbReference>
<dbReference type="SUPFAM" id="SSF53335">
    <property type="entry name" value="S-adenosyl-L-methionine-dependent methyltransferases"/>
    <property type="match status" value="2"/>
</dbReference>
<keyword evidence="2 4" id="KW-0808">Transferase</keyword>
<feature type="domain" description="Histidine-specific methyltransferase SAM-dependent" evidence="3">
    <location>
        <begin position="25"/>
        <end position="343"/>
    </location>
</feature>
<reference evidence="4 5" key="1">
    <citation type="submission" date="2020-08" db="EMBL/GenBank/DDBJ databases">
        <title>Genomic Encyclopedia of Type Strains, Phase IV (KMG-IV): sequencing the most valuable type-strain genomes for metagenomic binning, comparative biology and taxonomic classification.</title>
        <authorList>
            <person name="Goeker M."/>
        </authorList>
    </citation>
    <scope>NUCLEOTIDE SEQUENCE [LARGE SCALE GENOMIC DNA]</scope>
    <source>
        <strain evidence="4 5">DSM 23240</strain>
    </source>
</reference>
<dbReference type="Gene3D" id="3.40.50.150">
    <property type="entry name" value="Vaccinia Virus protein VP39"/>
    <property type="match status" value="1"/>
</dbReference>
<gene>
    <name evidence="4" type="ORF">HNR39_001089</name>
</gene>
<comment type="caution">
    <text evidence="4">The sequence shown here is derived from an EMBL/GenBank/DDBJ whole genome shotgun (WGS) entry which is preliminary data.</text>
</comment>
<dbReference type="Pfam" id="PF10017">
    <property type="entry name" value="Methyltransf_33"/>
    <property type="match status" value="1"/>
</dbReference>
<dbReference type="InterPro" id="IPR051128">
    <property type="entry name" value="EgtD_Methyltrsf_superfamily"/>
</dbReference>
<protein>
    <submittedName>
        <fullName evidence="4">Putative SAM-dependent methyltransferase</fullName>
    </submittedName>
</protein>
<evidence type="ECO:0000313" key="4">
    <source>
        <dbReference type="EMBL" id="MBB5199262.1"/>
    </source>
</evidence>
<evidence type="ECO:0000256" key="1">
    <source>
        <dbReference type="ARBA" id="ARBA00022603"/>
    </source>
</evidence>
<dbReference type="InterPro" id="IPR029063">
    <property type="entry name" value="SAM-dependent_MTases_sf"/>
</dbReference>
<organism evidence="4 5">
    <name type="scientific">Glaciimonas immobilis</name>
    <dbReference type="NCBI Taxonomy" id="728004"/>
    <lineage>
        <taxon>Bacteria</taxon>
        <taxon>Pseudomonadati</taxon>
        <taxon>Pseudomonadota</taxon>
        <taxon>Betaproteobacteria</taxon>
        <taxon>Burkholderiales</taxon>
        <taxon>Oxalobacteraceae</taxon>
        <taxon>Glaciimonas</taxon>
    </lineage>
</organism>
<evidence type="ECO:0000259" key="3">
    <source>
        <dbReference type="Pfam" id="PF10017"/>
    </source>
</evidence>
<dbReference type="EMBL" id="JACHHQ010000002">
    <property type="protein sequence ID" value="MBB5199262.1"/>
    <property type="molecule type" value="Genomic_DNA"/>
</dbReference>
<dbReference type="GO" id="GO:0032259">
    <property type="term" value="P:methylation"/>
    <property type="evidence" value="ECO:0007669"/>
    <property type="project" value="UniProtKB-KW"/>
</dbReference>
<dbReference type="GO" id="GO:0008168">
    <property type="term" value="F:methyltransferase activity"/>
    <property type="evidence" value="ECO:0007669"/>
    <property type="project" value="UniProtKB-KW"/>
</dbReference>
<dbReference type="PIRSF" id="PIRSF018005">
    <property type="entry name" value="UCP018005"/>
    <property type="match status" value="1"/>
</dbReference>
<dbReference type="Proteomes" id="UP000571084">
    <property type="component" value="Unassembled WGS sequence"/>
</dbReference>
<accession>A0A840RQ43</accession>
<sequence length="345" mass="38730">MAQQQPEQPDNCTQERHIEDAVFTQLTAGLMASQASTSPKYLYDTLGSRLFAAICELPEYYPTRTEAFIFEQYSQEIAQAVGVGATLIDLGAGNCVKAAKLFPDLQPSHYVAIDISEKFLQEAVGGLKQQFPHIAMTCLGMDFSSELELPPSISREGRQFFYPGSSIGNFTPLEALKFLMRIRKAIGHEHDHKHGQKRDHSANQGANNSNGGLLIGIDLIKDKPILDAAYDDALGVTASFNLNLLQHINRLLGADFDLAGWCHRGFYNPQQNRVEMHLEAKREVTVRWKNGGLRHFRSGERIHTESSYKYTRQSFIALLQQAGFRQINTWCDPHEWFMVCHAQGG</sequence>
<dbReference type="InterPro" id="IPR019257">
    <property type="entry name" value="MeTrfase_dom"/>
</dbReference>
<dbReference type="RefSeq" id="WP_245182317.1">
    <property type="nucleotide sequence ID" value="NZ_JAAOZT010000006.1"/>
</dbReference>
<keyword evidence="1 4" id="KW-0489">Methyltransferase</keyword>
<evidence type="ECO:0000313" key="5">
    <source>
        <dbReference type="Proteomes" id="UP000571084"/>
    </source>
</evidence>
<dbReference type="PANTHER" id="PTHR43397">
    <property type="entry name" value="ERGOTHIONEINE BIOSYNTHESIS PROTEIN 1"/>
    <property type="match status" value="1"/>
</dbReference>
<keyword evidence="5" id="KW-1185">Reference proteome</keyword>
<proteinExistence type="predicted"/>
<evidence type="ECO:0000256" key="2">
    <source>
        <dbReference type="ARBA" id="ARBA00022679"/>
    </source>
</evidence>
<dbReference type="InterPro" id="IPR017804">
    <property type="entry name" value="MeTrfase_EgtD-like"/>
</dbReference>
<dbReference type="AlphaFoldDB" id="A0A840RQ43"/>